<name>A0A6A6CN84_ZASCE</name>
<evidence type="ECO:0000313" key="3">
    <source>
        <dbReference type="Proteomes" id="UP000799537"/>
    </source>
</evidence>
<feature type="compositionally biased region" description="Pro residues" evidence="1">
    <location>
        <begin position="94"/>
        <end position="109"/>
    </location>
</feature>
<sequence>MATYRNQKAFDGTHLVSNVWPGRWLRKPNPRNVGRFAFDSLVEFQSPSLAKAGSNLRTYLPPHTRHLSNTSAKTYTRNTPASPSFLKVHTAAVPPSPSHVPEIPPPPPQTTTHKANSSRSTVLYQYIFPSFINATNQSPSWSSG</sequence>
<dbReference type="AlphaFoldDB" id="A0A6A6CN84"/>
<dbReference type="GeneID" id="54565819"/>
<gene>
    <name evidence="2" type="ORF">M409DRAFT_53986</name>
</gene>
<feature type="compositionally biased region" description="Polar residues" evidence="1">
    <location>
        <begin position="67"/>
        <end position="82"/>
    </location>
</feature>
<organism evidence="2 3">
    <name type="scientific">Zasmidium cellare ATCC 36951</name>
    <dbReference type="NCBI Taxonomy" id="1080233"/>
    <lineage>
        <taxon>Eukaryota</taxon>
        <taxon>Fungi</taxon>
        <taxon>Dikarya</taxon>
        <taxon>Ascomycota</taxon>
        <taxon>Pezizomycotina</taxon>
        <taxon>Dothideomycetes</taxon>
        <taxon>Dothideomycetidae</taxon>
        <taxon>Mycosphaerellales</taxon>
        <taxon>Mycosphaerellaceae</taxon>
        <taxon>Zasmidium</taxon>
    </lineage>
</organism>
<evidence type="ECO:0000256" key="1">
    <source>
        <dbReference type="SAM" id="MobiDB-lite"/>
    </source>
</evidence>
<dbReference type="RefSeq" id="XP_033668271.1">
    <property type="nucleotide sequence ID" value="XM_033812547.1"/>
</dbReference>
<reference evidence="2" key="1">
    <citation type="journal article" date="2020" name="Stud. Mycol.">
        <title>101 Dothideomycetes genomes: a test case for predicting lifestyles and emergence of pathogens.</title>
        <authorList>
            <person name="Haridas S."/>
            <person name="Albert R."/>
            <person name="Binder M."/>
            <person name="Bloem J."/>
            <person name="Labutti K."/>
            <person name="Salamov A."/>
            <person name="Andreopoulos B."/>
            <person name="Baker S."/>
            <person name="Barry K."/>
            <person name="Bills G."/>
            <person name="Bluhm B."/>
            <person name="Cannon C."/>
            <person name="Castanera R."/>
            <person name="Culley D."/>
            <person name="Daum C."/>
            <person name="Ezra D."/>
            <person name="Gonzalez J."/>
            <person name="Henrissat B."/>
            <person name="Kuo A."/>
            <person name="Liang C."/>
            <person name="Lipzen A."/>
            <person name="Lutzoni F."/>
            <person name="Magnuson J."/>
            <person name="Mondo S."/>
            <person name="Nolan M."/>
            <person name="Ohm R."/>
            <person name="Pangilinan J."/>
            <person name="Park H.-J."/>
            <person name="Ramirez L."/>
            <person name="Alfaro M."/>
            <person name="Sun H."/>
            <person name="Tritt A."/>
            <person name="Yoshinaga Y."/>
            <person name="Zwiers L.-H."/>
            <person name="Turgeon B."/>
            <person name="Goodwin S."/>
            <person name="Spatafora J."/>
            <person name="Crous P."/>
            <person name="Grigoriev I."/>
        </authorList>
    </citation>
    <scope>NUCLEOTIDE SEQUENCE</scope>
    <source>
        <strain evidence="2">ATCC 36951</strain>
    </source>
</reference>
<evidence type="ECO:0000313" key="2">
    <source>
        <dbReference type="EMBL" id="KAF2167382.1"/>
    </source>
</evidence>
<accession>A0A6A6CN84</accession>
<dbReference type="Proteomes" id="UP000799537">
    <property type="component" value="Unassembled WGS sequence"/>
</dbReference>
<protein>
    <submittedName>
        <fullName evidence="2">Uncharacterized protein</fullName>
    </submittedName>
</protein>
<keyword evidence="3" id="KW-1185">Reference proteome</keyword>
<dbReference type="EMBL" id="ML993593">
    <property type="protein sequence ID" value="KAF2167382.1"/>
    <property type="molecule type" value="Genomic_DNA"/>
</dbReference>
<proteinExistence type="predicted"/>
<feature type="region of interest" description="Disordered" evidence="1">
    <location>
        <begin position="55"/>
        <end position="116"/>
    </location>
</feature>